<keyword evidence="3" id="KW-1185">Reference proteome</keyword>
<proteinExistence type="predicted"/>
<sequence>MPRVRPQPLLSVADVERASRWYQRILDATSGHGGPEYEQLLVDDVMILQLHRLEVGHHHGALADPACPLGNGVALWFETPAFDAVVERVRRANAHVVTDVHVNPNAGHREIWLRDPDGYLVVVAEP</sequence>
<organism evidence="2 3">
    <name type="scientific">Actinoallomurus spadix</name>
    <dbReference type="NCBI Taxonomy" id="79912"/>
    <lineage>
        <taxon>Bacteria</taxon>
        <taxon>Bacillati</taxon>
        <taxon>Actinomycetota</taxon>
        <taxon>Actinomycetes</taxon>
        <taxon>Streptosporangiales</taxon>
        <taxon>Thermomonosporaceae</taxon>
        <taxon>Actinoallomurus</taxon>
    </lineage>
</organism>
<dbReference type="InterPro" id="IPR004360">
    <property type="entry name" value="Glyas_Fos-R_dOase_dom"/>
</dbReference>
<dbReference type="Pfam" id="PF00903">
    <property type="entry name" value="Glyoxalase"/>
    <property type="match status" value="1"/>
</dbReference>
<dbReference type="InterPro" id="IPR037523">
    <property type="entry name" value="VOC_core"/>
</dbReference>
<accession>A0ABP3GKR8</accession>
<dbReference type="Gene3D" id="3.10.180.10">
    <property type="entry name" value="2,3-Dihydroxybiphenyl 1,2-Dioxygenase, domain 1"/>
    <property type="match status" value="1"/>
</dbReference>
<evidence type="ECO:0000313" key="2">
    <source>
        <dbReference type="EMBL" id="GAA0348371.1"/>
    </source>
</evidence>
<protein>
    <recommendedName>
        <fullName evidence="1">VOC domain-containing protein</fullName>
    </recommendedName>
</protein>
<gene>
    <name evidence="2" type="ORF">GCM10010151_42570</name>
</gene>
<dbReference type="InterPro" id="IPR029068">
    <property type="entry name" value="Glyas_Bleomycin-R_OHBP_Dase"/>
</dbReference>
<dbReference type="EMBL" id="BAAABM010000037">
    <property type="protein sequence ID" value="GAA0348371.1"/>
    <property type="molecule type" value="Genomic_DNA"/>
</dbReference>
<evidence type="ECO:0000259" key="1">
    <source>
        <dbReference type="PROSITE" id="PS51819"/>
    </source>
</evidence>
<name>A0ABP3GKR8_9ACTN</name>
<dbReference type="Proteomes" id="UP001501822">
    <property type="component" value="Unassembled WGS sequence"/>
</dbReference>
<reference evidence="3" key="1">
    <citation type="journal article" date="2019" name="Int. J. Syst. Evol. Microbiol.">
        <title>The Global Catalogue of Microorganisms (GCM) 10K type strain sequencing project: providing services to taxonomists for standard genome sequencing and annotation.</title>
        <authorList>
            <consortium name="The Broad Institute Genomics Platform"/>
            <consortium name="The Broad Institute Genome Sequencing Center for Infectious Disease"/>
            <person name="Wu L."/>
            <person name="Ma J."/>
        </authorList>
    </citation>
    <scope>NUCLEOTIDE SEQUENCE [LARGE SCALE GENOMIC DNA]</scope>
    <source>
        <strain evidence="3">JCM 3146</strain>
    </source>
</reference>
<dbReference type="PROSITE" id="PS51819">
    <property type="entry name" value="VOC"/>
    <property type="match status" value="1"/>
</dbReference>
<evidence type="ECO:0000313" key="3">
    <source>
        <dbReference type="Proteomes" id="UP001501822"/>
    </source>
</evidence>
<dbReference type="SUPFAM" id="SSF54593">
    <property type="entry name" value="Glyoxalase/Bleomycin resistance protein/Dihydroxybiphenyl dioxygenase"/>
    <property type="match status" value="1"/>
</dbReference>
<feature type="domain" description="VOC" evidence="1">
    <location>
        <begin position="3"/>
        <end position="126"/>
    </location>
</feature>
<comment type="caution">
    <text evidence="2">The sequence shown here is derived from an EMBL/GenBank/DDBJ whole genome shotgun (WGS) entry which is preliminary data.</text>
</comment>